<dbReference type="SUPFAM" id="SSF56752">
    <property type="entry name" value="D-aminoacid aminotransferase-like PLP-dependent enzymes"/>
    <property type="match status" value="1"/>
</dbReference>
<evidence type="ECO:0000256" key="16">
    <source>
        <dbReference type="RuleBase" id="RU004516"/>
    </source>
</evidence>
<comment type="caution">
    <text evidence="18">The sequence shown here is derived from an EMBL/GenBank/DDBJ whole genome shotgun (WGS) entry which is preliminary data.</text>
</comment>
<evidence type="ECO:0000256" key="14">
    <source>
        <dbReference type="ARBA" id="ARBA00049229"/>
    </source>
</evidence>
<dbReference type="UniPathway" id="UPA00048">
    <property type="reaction ID" value="UER00073"/>
</dbReference>
<organism evidence="18">
    <name type="scientific">Thermorudis sp</name>
    <dbReference type="NCBI Taxonomy" id="1969470"/>
    <lineage>
        <taxon>Bacteria</taxon>
        <taxon>Pseudomonadati</taxon>
        <taxon>Thermomicrobiota</taxon>
        <taxon>Thermomicrobia</taxon>
        <taxon>Thermomicrobia incertae sedis</taxon>
        <taxon>Thermorudis</taxon>
    </lineage>
</organism>
<comment type="pathway">
    <text evidence="5 17">Amino-acid biosynthesis; L-leucine biosynthesis; L-leucine from 3-methyl-2-oxobutanoate: step 4/4.</text>
</comment>
<evidence type="ECO:0000256" key="9">
    <source>
        <dbReference type="ARBA" id="ARBA00022679"/>
    </source>
</evidence>
<comment type="catalytic activity">
    <reaction evidence="13 17">
        <text>L-isoleucine + 2-oxoglutarate = (S)-3-methyl-2-oxopentanoate + L-glutamate</text>
        <dbReference type="Rhea" id="RHEA:24801"/>
        <dbReference type="ChEBI" id="CHEBI:16810"/>
        <dbReference type="ChEBI" id="CHEBI:29985"/>
        <dbReference type="ChEBI" id="CHEBI:35146"/>
        <dbReference type="ChEBI" id="CHEBI:58045"/>
        <dbReference type="EC" id="2.6.1.42"/>
    </reaction>
</comment>
<evidence type="ECO:0000256" key="8">
    <source>
        <dbReference type="ARBA" id="ARBA00022605"/>
    </source>
</evidence>
<dbReference type="GO" id="GO:0009099">
    <property type="term" value="P:L-valine biosynthetic process"/>
    <property type="evidence" value="ECO:0007669"/>
    <property type="project" value="UniProtKB-UniPathway"/>
</dbReference>
<dbReference type="Pfam" id="PF01063">
    <property type="entry name" value="Aminotran_4"/>
    <property type="match status" value="1"/>
</dbReference>
<dbReference type="EMBL" id="DSID01000253">
    <property type="protein sequence ID" value="HEX70243.1"/>
    <property type="molecule type" value="Genomic_DNA"/>
</dbReference>
<comment type="catalytic activity">
    <reaction evidence="12 17">
        <text>L-valine + 2-oxoglutarate = 3-methyl-2-oxobutanoate + L-glutamate</text>
        <dbReference type="Rhea" id="RHEA:24813"/>
        <dbReference type="ChEBI" id="CHEBI:11851"/>
        <dbReference type="ChEBI" id="CHEBI:16810"/>
        <dbReference type="ChEBI" id="CHEBI:29985"/>
        <dbReference type="ChEBI" id="CHEBI:57762"/>
        <dbReference type="EC" id="2.6.1.42"/>
    </reaction>
</comment>
<reference evidence="18" key="1">
    <citation type="journal article" date="2020" name="mSystems">
        <title>Genome- and Community-Level Interaction Insights into Carbon Utilization and Element Cycling Functions of Hydrothermarchaeota in Hydrothermal Sediment.</title>
        <authorList>
            <person name="Zhou Z."/>
            <person name="Liu Y."/>
            <person name="Xu W."/>
            <person name="Pan J."/>
            <person name="Luo Z.H."/>
            <person name="Li M."/>
        </authorList>
    </citation>
    <scope>NUCLEOTIDE SEQUENCE [LARGE SCALE GENOMIC DNA]</scope>
    <source>
        <strain evidence="18">SpSt-192</strain>
    </source>
</reference>
<dbReference type="InterPro" id="IPR036038">
    <property type="entry name" value="Aminotransferase-like"/>
</dbReference>
<dbReference type="GO" id="GO:0009098">
    <property type="term" value="P:L-leucine biosynthetic process"/>
    <property type="evidence" value="ECO:0007669"/>
    <property type="project" value="UniProtKB-UniPathway"/>
</dbReference>
<comment type="cofactor">
    <cofactor evidence="1 16">
        <name>pyridoxal 5'-phosphate</name>
        <dbReference type="ChEBI" id="CHEBI:597326"/>
    </cofactor>
</comment>
<evidence type="ECO:0000256" key="15">
    <source>
        <dbReference type="RuleBase" id="RU004106"/>
    </source>
</evidence>
<evidence type="ECO:0000256" key="6">
    <source>
        <dbReference type="ARBA" id="ARBA00009320"/>
    </source>
</evidence>
<sequence length="316" mass="35052">MVQSKLLPYAFFEGEFVPADQAKVSIATHALQYGTGVFGGIRGYLDRDGETINIFRLPDHARRLMQSARFLRAELPYDADRVAEIIVELVKRNAPTFDIYIRPFIYKADLELGPKLKGIRDELAIYMIPLQEYLPITHPIRLMVSSWRRVEDNIVPSRGKVSGAYINSALARDQAEECGFDDAIMLNAAGKVAEGSGANLFIVRGGALITTPVTADILEGITRRSLLEFARDLGIPIEEREIDRSELYICDEAFLCGTGVQIAPIGSIDGRPVGNGQIGPITAKLQQVFFALVRGEESPYRHYLTRVKIEQPAGAR</sequence>
<evidence type="ECO:0000313" key="18">
    <source>
        <dbReference type="EMBL" id="HEX70243.1"/>
    </source>
</evidence>
<dbReference type="InterPro" id="IPR018300">
    <property type="entry name" value="Aminotrans_IV_CS"/>
</dbReference>
<evidence type="ECO:0000256" key="11">
    <source>
        <dbReference type="ARBA" id="ARBA00023304"/>
    </source>
</evidence>
<dbReference type="CDD" id="cd01557">
    <property type="entry name" value="BCAT_beta_family"/>
    <property type="match status" value="1"/>
</dbReference>
<evidence type="ECO:0000256" key="3">
    <source>
        <dbReference type="ARBA" id="ARBA00004824"/>
    </source>
</evidence>
<dbReference type="InterPro" id="IPR033939">
    <property type="entry name" value="BCAT_family"/>
</dbReference>
<dbReference type="EC" id="2.6.1.42" evidence="17"/>
<accession>A0A7C2WAG7</accession>
<dbReference type="NCBIfam" id="TIGR01122">
    <property type="entry name" value="ilvE_I"/>
    <property type="match status" value="1"/>
</dbReference>
<evidence type="ECO:0000256" key="7">
    <source>
        <dbReference type="ARBA" id="ARBA00022576"/>
    </source>
</evidence>
<name>A0A7C2WAG7_9BACT</name>
<dbReference type="GO" id="GO:0009097">
    <property type="term" value="P:isoleucine biosynthetic process"/>
    <property type="evidence" value="ECO:0007669"/>
    <property type="project" value="UniProtKB-UniPathway"/>
</dbReference>
<dbReference type="PANTHER" id="PTHR42743">
    <property type="entry name" value="AMINO-ACID AMINOTRANSFERASE"/>
    <property type="match status" value="1"/>
</dbReference>
<dbReference type="NCBIfam" id="NF005146">
    <property type="entry name" value="PRK06606.1"/>
    <property type="match status" value="1"/>
</dbReference>
<dbReference type="InterPro" id="IPR050571">
    <property type="entry name" value="Class-IV_PLP-Dep_Aminotrnsfr"/>
</dbReference>
<proteinExistence type="inferred from homology"/>
<evidence type="ECO:0000256" key="17">
    <source>
        <dbReference type="RuleBase" id="RU364094"/>
    </source>
</evidence>
<keyword evidence="10 16" id="KW-0663">Pyridoxal phosphate</keyword>
<evidence type="ECO:0000256" key="1">
    <source>
        <dbReference type="ARBA" id="ARBA00001933"/>
    </source>
</evidence>
<evidence type="ECO:0000256" key="5">
    <source>
        <dbReference type="ARBA" id="ARBA00005072"/>
    </source>
</evidence>
<dbReference type="Gene3D" id="3.30.470.10">
    <property type="match status" value="1"/>
</dbReference>
<dbReference type="InterPro" id="IPR043131">
    <property type="entry name" value="BCAT-like_N"/>
</dbReference>
<dbReference type="InterPro" id="IPR043132">
    <property type="entry name" value="BCAT-like_C"/>
</dbReference>
<keyword evidence="9 17" id="KW-0808">Transferase</keyword>
<dbReference type="PROSITE" id="PS00770">
    <property type="entry name" value="AA_TRANSFER_CLASS_4"/>
    <property type="match status" value="1"/>
</dbReference>
<dbReference type="UniPathway" id="UPA00049">
    <property type="reaction ID" value="UER00062"/>
</dbReference>
<gene>
    <name evidence="17" type="primary">ilvE</name>
    <name evidence="18" type="ORF">ENP13_03250</name>
</gene>
<dbReference type="Gene3D" id="3.20.10.10">
    <property type="entry name" value="D-amino Acid Aminotransferase, subunit A, domain 2"/>
    <property type="match status" value="1"/>
</dbReference>
<dbReference type="UniPathway" id="UPA00047">
    <property type="reaction ID" value="UER00058"/>
</dbReference>
<protein>
    <recommendedName>
        <fullName evidence="17">Branched-chain-amino-acid aminotransferase</fullName>
        <shortName evidence="17">BCAT</shortName>
        <ecNumber evidence="17">2.6.1.42</ecNumber>
    </recommendedName>
</protein>
<comment type="function">
    <text evidence="2 17">Acts on leucine, isoleucine and valine.</text>
</comment>
<keyword evidence="11 17" id="KW-0100">Branched-chain amino acid biosynthesis</keyword>
<dbReference type="GO" id="GO:0004084">
    <property type="term" value="F:branched-chain-amino-acid transaminase activity"/>
    <property type="evidence" value="ECO:0007669"/>
    <property type="project" value="UniProtKB-EC"/>
</dbReference>
<evidence type="ECO:0000256" key="2">
    <source>
        <dbReference type="ARBA" id="ARBA00003109"/>
    </source>
</evidence>
<dbReference type="InterPro" id="IPR005785">
    <property type="entry name" value="B_amino_transI"/>
</dbReference>
<evidence type="ECO:0000256" key="12">
    <source>
        <dbReference type="ARBA" id="ARBA00048212"/>
    </source>
</evidence>
<comment type="pathway">
    <text evidence="3 17">Amino-acid biosynthesis; L-isoleucine biosynthesis; L-isoleucine from 2-oxobutanoate: step 4/4.</text>
</comment>
<dbReference type="AlphaFoldDB" id="A0A7C2WAG7"/>
<evidence type="ECO:0000256" key="4">
    <source>
        <dbReference type="ARBA" id="ARBA00004931"/>
    </source>
</evidence>
<keyword evidence="8 17" id="KW-0028">Amino-acid biosynthesis</keyword>
<dbReference type="PANTHER" id="PTHR42743:SF4">
    <property type="entry name" value="BRANCHED-CHAIN-AMINO-ACID AMINOTRANSFERASE-RELATED"/>
    <property type="match status" value="1"/>
</dbReference>
<dbReference type="InterPro" id="IPR001544">
    <property type="entry name" value="Aminotrans_IV"/>
</dbReference>
<keyword evidence="7 17" id="KW-0032">Aminotransferase</keyword>
<comment type="pathway">
    <text evidence="4 17">Amino-acid biosynthesis; L-valine biosynthesis; L-valine from pyruvate: step 4/4.</text>
</comment>
<comment type="catalytic activity">
    <reaction evidence="14 17">
        <text>L-leucine + 2-oxoglutarate = 4-methyl-2-oxopentanoate + L-glutamate</text>
        <dbReference type="Rhea" id="RHEA:18321"/>
        <dbReference type="ChEBI" id="CHEBI:16810"/>
        <dbReference type="ChEBI" id="CHEBI:17865"/>
        <dbReference type="ChEBI" id="CHEBI:29985"/>
        <dbReference type="ChEBI" id="CHEBI:57427"/>
        <dbReference type="EC" id="2.6.1.42"/>
    </reaction>
</comment>
<evidence type="ECO:0000256" key="10">
    <source>
        <dbReference type="ARBA" id="ARBA00022898"/>
    </source>
</evidence>
<comment type="similarity">
    <text evidence="6 15">Belongs to the class-IV pyridoxal-phosphate-dependent aminotransferase family.</text>
</comment>
<evidence type="ECO:0000256" key="13">
    <source>
        <dbReference type="ARBA" id="ARBA00048798"/>
    </source>
</evidence>
<dbReference type="FunFam" id="3.20.10.10:FF:000002">
    <property type="entry name" value="D-alanine aminotransferase"/>
    <property type="match status" value="1"/>
</dbReference>